<accession>A0A1L4FT95</accession>
<dbReference type="EMBL" id="CP017813">
    <property type="protein sequence ID" value="APJ38830.1"/>
    <property type="molecule type" value="Genomic_DNA"/>
</dbReference>
<protein>
    <recommendedName>
        <fullName evidence="4">RNA pseudouridylate synthase</fullName>
    </recommendedName>
    <alternativeName>
        <fullName evidence="5">RNA-uridine isomerase</fullName>
    </alternativeName>
</protein>
<name>A0A1L4FT95_9BACT</name>
<evidence type="ECO:0000313" key="8">
    <source>
        <dbReference type="EMBL" id="APJ38830.1"/>
    </source>
</evidence>
<evidence type="ECO:0000256" key="1">
    <source>
        <dbReference type="ARBA" id="ARBA00000073"/>
    </source>
</evidence>
<keyword evidence="6" id="KW-0694">RNA-binding</keyword>
<dbReference type="GO" id="GO:0003723">
    <property type="term" value="F:RNA binding"/>
    <property type="evidence" value="ECO:0007669"/>
    <property type="project" value="UniProtKB-KW"/>
</dbReference>
<sequence>MSKIRATQNDHGRKLIKVLMKYFPSVPTWRLERLFRKKDIKINNQRNFSKDYVVQQGDEIWVYGLEQSEILDQEITKSKKRDFKVVYEDQNILIVDKKAGVVMHSNDDSLDSQIMDYLKFTPNDSFTISHIGRLDKETSGLVIYAKNYQILQELTNKNAIVKTYVYKADRLGRDLRVEGFLTKDDVKQKMIFSTNKKSDKSQRCSTYFFESNTKQFAQIKTGRKHQIRATLFYLGTPIYGDLKYGGKKADRLMLHAYTLKLQKLSDQFAYLNNQEFISEVKW</sequence>
<dbReference type="Proteomes" id="UP000184322">
    <property type="component" value="Chromosome"/>
</dbReference>
<evidence type="ECO:0000256" key="5">
    <source>
        <dbReference type="ARBA" id="ARBA00033164"/>
    </source>
</evidence>
<gene>
    <name evidence="8" type="ORF">BLA55_02730</name>
</gene>
<dbReference type="Gene3D" id="3.30.2350.10">
    <property type="entry name" value="Pseudouridine synthase"/>
    <property type="match status" value="1"/>
</dbReference>
<organism evidence="8 9">
    <name type="scientific">Mycoplasmopsis pullorum</name>
    <dbReference type="NCBI Taxonomy" id="48003"/>
    <lineage>
        <taxon>Bacteria</taxon>
        <taxon>Bacillati</taxon>
        <taxon>Mycoplasmatota</taxon>
        <taxon>Mycoplasmoidales</taxon>
        <taxon>Metamycoplasmataceae</taxon>
        <taxon>Mycoplasmopsis</taxon>
    </lineage>
</organism>
<evidence type="ECO:0000313" key="9">
    <source>
        <dbReference type="Proteomes" id="UP000184322"/>
    </source>
</evidence>
<dbReference type="GO" id="GO:0006396">
    <property type="term" value="P:RNA processing"/>
    <property type="evidence" value="ECO:0007669"/>
    <property type="project" value="UniProtKB-ARBA"/>
</dbReference>
<keyword evidence="3" id="KW-0413">Isomerase</keyword>
<keyword evidence="9" id="KW-1185">Reference proteome</keyword>
<feature type="domain" description="Pseudouridine synthase RsuA/RluA-like" evidence="7">
    <location>
        <begin position="91"/>
        <end position="231"/>
    </location>
</feature>
<dbReference type="PANTHER" id="PTHR21600:SF83">
    <property type="entry name" value="PSEUDOURIDYLATE SYNTHASE RPUSD4, MITOCHONDRIAL"/>
    <property type="match status" value="1"/>
</dbReference>
<dbReference type="GO" id="GO:0140098">
    <property type="term" value="F:catalytic activity, acting on RNA"/>
    <property type="evidence" value="ECO:0007669"/>
    <property type="project" value="UniProtKB-ARBA"/>
</dbReference>
<dbReference type="GO" id="GO:0001522">
    <property type="term" value="P:pseudouridine synthesis"/>
    <property type="evidence" value="ECO:0007669"/>
    <property type="project" value="InterPro"/>
</dbReference>
<dbReference type="SUPFAM" id="SSF55120">
    <property type="entry name" value="Pseudouridine synthase"/>
    <property type="match status" value="1"/>
</dbReference>
<dbReference type="KEGG" id="mpul:BLA55_02730"/>
<reference evidence="9" key="1">
    <citation type="submission" date="2016-10" db="EMBL/GenBank/DDBJ databases">
        <authorList>
            <person name="Beylefeld A."/>
            <person name="Abolnik C."/>
        </authorList>
    </citation>
    <scope>NUCLEOTIDE SEQUENCE [LARGE SCALE GENOMIC DNA]</scope>
    <source>
        <strain evidence="9">B359_6</strain>
    </source>
</reference>
<dbReference type="InterPro" id="IPR006145">
    <property type="entry name" value="PsdUridine_synth_RsuA/RluA"/>
</dbReference>
<dbReference type="STRING" id="48003.BLA55_02730"/>
<dbReference type="PROSITE" id="PS50889">
    <property type="entry name" value="S4"/>
    <property type="match status" value="1"/>
</dbReference>
<comment type="catalytic activity">
    <reaction evidence="1">
        <text>a uridine in RNA = a pseudouridine in RNA</text>
        <dbReference type="Rhea" id="RHEA:48348"/>
        <dbReference type="Rhea" id="RHEA-COMP:12068"/>
        <dbReference type="Rhea" id="RHEA-COMP:12069"/>
        <dbReference type="ChEBI" id="CHEBI:65314"/>
        <dbReference type="ChEBI" id="CHEBI:65315"/>
    </reaction>
</comment>
<evidence type="ECO:0000256" key="2">
    <source>
        <dbReference type="ARBA" id="ARBA00010876"/>
    </source>
</evidence>
<dbReference type="InterPro" id="IPR050188">
    <property type="entry name" value="RluA_PseudoU_synthase"/>
</dbReference>
<dbReference type="CDD" id="cd02869">
    <property type="entry name" value="PseudoU_synth_RluA_like"/>
    <property type="match status" value="1"/>
</dbReference>
<dbReference type="PANTHER" id="PTHR21600">
    <property type="entry name" value="MITOCHONDRIAL RNA PSEUDOURIDINE SYNTHASE"/>
    <property type="match status" value="1"/>
</dbReference>
<proteinExistence type="inferred from homology"/>
<evidence type="ECO:0000256" key="3">
    <source>
        <dbReference type="ARBA" id="ARBA00023235"/>
    </source>
</evidence>
<evidence type="ECO:0000256" key="4">
    <source>
        <dbReference type="ARBA" id="ARBA00031870"/>
    </source>
</evidence>
<comment type="similarity">
    <text evidence="2">Belongs to the pseudouridine synthase RluA family.</text>
</comment>
<dbReference type="InterPro" id="IPR020103">
    <property type="entry name" value="PsdUridine_synth_cat_dom_sf"/>
</dbReference>
<dbReference type="AlphaFoldDB" id="A0A1L4FT95"/>
<dbReference type="GO" id="GO:0009982">
    <property type="term" value="F:pseudouridine synthase activity"/>
    <property type="evidence" value="ECO:0007669"/>
    <property type="project" value="InterPro"/>
</dbReference>
<dbReference type="Pfam" id="PF00849">
    <property type="entry name" value="PseudoU_synth_2"/>
    <property type="match status" value="1"/>
</dbReference>
<evidence type="ECO:0000256" key="6">
    <source>
        <dbReference type="PROSITE-ProRule" id="PRU00182"/>
    </source>
</evidence>
<evidence type="ECO:0000259" key="7">
    <source>
        <dbReference type="Pfam" id="PF00849"/>
    </source>
</evidence>